<sequence length="75" mass="8385">MAAKVSIIGQIAEVKRLIGEVEKRYDQMVSAGKMRREEAEMLMVCIHAVLKTLEFCQQHKAGFEEYLAAKKAGTA</sequence>
<organism evidence="1 2">
    <name type="scientific">Shinella yambaruensis</name>
    <dbReference type="NCBI Taxonomy" id="415996"/>
    <lineage>
        <taxon>Bacteria</taxon>
        <taxon>Pseudomonadati</taxon>
        <taxon>Pseudomonadota</taxon>
        <taxon>Alphaproteobacteria</taxon>
        <taxon>Hyphomicrobiales</taxon>
        <taxon>Rhizobiaceae</taxon>
        <taxon>Shinella</taxon>
    </lineage>
</organism>
<dbReference type="Proteomes" id="UP001156702">
    <property type="component" value="Unassembled WGS sequence"/>
</dbReference>
<comment type="caution">
    <text evidence="1">The sequence shown here is derived from an EMBL/GenBank/DDBJ whole genome shotgun (WGS) entry which is preliminary data.</text>
</comment>
<reference evidence="2" key="1">
    <citation type="journal article" date="2019" name="Int. J. Syst. Evol. Microbiol.">
        <title>The Global Catalogue of Microorganisms (GCM) 10K type strain sequencing project: providing services to taxonomists for standard genome sequencing and annotation.</title>
        <authorList>
            <consortium name="The Broad Institute Genomics Platform"/>
            <consortium name="The Broad Institute Genome Sequencing Center for Infectious Disease"/>
            <person name="Wu L."/>
            <person name="Ma J."/>
        </authorList>
    </citation>
    <scope>NUCLEOTIDE SEQUENCE [LARGE SCALE GENOMIC DNA]</scope>
    <source>
        <strain evidence="2">NBRC 102122</strain>
    </source>
</reference>
<evidence type="ECO:0000313" key="1">
    <source>
        <dbReference type="EMBL" id="GLR51238.1"/>
    </source>
</evidence>
<keyword evidence="2" id="KW-1185">Reference proteome</keyword>
<dbReference type="RefSeq" id="WP_244768416.1">
    <property type="nucleotide sequence ID" value="NZ_BSOP01000018.1"/>
</dbReference>
<name>A0ABQ5ZEK9_9HYPH</name>
<proteinExistence type="predicted"/>
<protein>
    <submittedName>
        <fullName evidence="1">Uncharacterized protein</fullName>
    </submittedName>
</protein>
<evidence type="ECO:0000313" key="2">
    <source>
        <dbReference type="Proteomes" id="UP001156702"/>
    </source>
</evidence>
<gene>
    <name evidence="1" type="ORF">GCM10007923_24460</name>
</gene>
<accession>A0ABQ5ZEK9</accession>
<dbReference type="EMBL" id="BSOP01000018">
    <property type="protein sequence ID" value="GLR51238.1"/>
    <property type="molecule type" value="Genomic_DNA"/>
</dbReference>